<dbReference type="RefSeq" id="WP_011142558.1">
    <property type="nucleotide sequence ID" value="NC_005125.1"/>
</dbReference>
<dbReference type="InterPro" id="IPR011013">
    <property type="entry name" value="Gal_mutarotase_sf_dom"/>
</dbReference>
<organism evidence="1 2">
    <name type="scientific">Gloeobacter violaceus (strain ATCC 29082 / PCC 7421)</name>
    <dbReference type="NCBI Taxonomy" id="251221"/>
    <lineage>
        <taxon>Bacteria</taxon>
        <taxon>Bacillati</taxon>
        <taxon>Cyanobacteriota</taxon>
        <taxon>Cyanophyceae</taxon>
        <taxon>Gloeobacterales</taxon>
        <taxon>Gloeobacteraceae</taxon>
        <taxon>Gloeobacter</taxon>
    </lineage>
</organism>
<dbReference type="InterPro" id="IPR008183">
    <property type="entry name" value="Aldose_1/G6P_1-epimerase"/>
</dbReference>
<proteinExistence type="predicted"/>
<keyword evidence="2" id="KW-1185">Reference proteome</keyword>
<dbReference type="PANTHER" id="PTHR11122">
    <property type="entry name" value="APOSPORY-ASSOCIATED PROTEIN C-RELATED"/>
    <property type="match status" value="1"/>
</dbReference>
<dbReference type="CDD" id="cd09025">
    <property type="entry name" value="Aldose_epim_Slr1438"/>
    <property type="match status" value="1"/>
</dbReference>
<dbReference type="GO" id="GO:0030246">
    <property type="term" value="F:carbohydrate binding"/>
    <property type="evidence" value="ECO:0007669"/>
    <property type="project" value="InterPro"/>
</dbReference>
<evidence type="ECO:0000313" key="1">
    <source>
        <dbReference type="EMBL" id="BAC90505.1"/>
    </source>
</evidence>
<dbReference type="Gene3D" id="2.70.98.10">
    <property type="match status" value="1"/>
</dbReference>
<dbReference type="SUPFAM" id="SSF74650">
    <property type="entry name" value="Galactose mutarotase-like"/>
    <property type="match status" value="1"/>
</dbReference>
<protein>
    <submittedName>
        <fullName evidence="1">Gll2564 protein</fullName>
    </submittedName>
</protein>
<dbReference type="InParanoid" id="Q7NHH3"/>
<dbReference type="eggNOG" id="COG2017">
    <property type="taxonomic scope" value="Bacteria"/>
</dbReference>
<dbReference type="EnsemblBacteria" id="BAC90505">
    <property type="protein sequence ID" value="BAC90505"/>
    <property type="gene ID" value="BAC90505"/>
</dbReference>
<dbReference type="InterPro" id="IPR014718">
    <property type="entry name" value="GH-type_carb-bd"/>
</dbReference>
<dbReference type="EMBL" id="BA000045">
    <property type="protein sequence ID" value="BAC90505.1"/>
    <property type="molecule type" value="Genomic_DNA"/>
</dbReference>
<dbReference type="GO" id="GO:0005975">
    <property type="term" value="P:carbohydrate metabolic process"/>
    <property type="evidence" value="ECO:0007669"/>
    <property type="project" value="InterPro"/>
</dbReference>
<gene>
    <name evidence="1" type="ordered locus">gll2564</name>
</gene>
<dbReference type="HOGENOM" id="CLU_057834_0_0_3"/>
<reference evidence="1 2" key="2">
    <citation type="journal article" date="2003" name="DNA Res.">
        <title>Complete genome structure of Gloeobacter violaceus PCC 7421, a cyanobacterium that lacks thylakoids (supplement).</title>
        <authorList>
            <person name="Nakamura Y."/>
            <person name="Kaneko T."/>
            <person name="Sato S."/>
            <person name="Mimuro M."/>
            <person name="Miyashita H."/>
            <person name="Tsuchiya T."/>
            <person name="Sasamoto S."/>
            <person name="Watanabe A."/>
            <person name="Kawashima K."/>
            <person name="Kishida Y."/>
            <person name="Kiyokawa C."/>
            <person name="Kohara M."/>
            <person name="Matsumoto M."/>
            <person name="Matsuno A."/>
            <person name="Nakazaki N."/>
            <person name="Shimpo S."/>
            <person name="Takeuchi C."/>
            <person name="Yamada M."/>
            <person name="Tabata S."/>
        </authorList>
    </citation>
    <scope>NUCLEOTIDE SEQUENCE [LARGE SCALE GENOMIC DNA]</scope>
    <source>
        <strain evidence="2">ATCC 29082 / PCC 7421</strain>
    </source>
</reference>
<dbReference type="PATRIC" id="fig|251221.4.peg.2602"/>
<accession>Q7NHH3</accession>
<dbReference type="GO" id="GO:0016853">
    <property type="term" value="F:isomerase activity"/>
    <property type="evidence" value="ECO:0007669"/>
    <property type="project" value="InterPro"/>
</dbReference>
<dbReference type="OrthoDB" id="9795355at2"/>
<dbReference type="KEGG" id="gvi:gll2564"/>
<dbReference type="PANTHER" id="PTHR11122:SF13">
    <property type="entry name" value="GLUCOSE-6-PHOSPHATE 1-EPIMERASE"/>
    <property type="match status" value="1"/>
</dbReference>
<evidence type="ECO:0000313" key="2">
    <source>
        <dbReference type="Proteomes" id="UP000000557"/>
    </source>
</evidence>
<dbReference type="Proteomes" id="UP000000557">
    <property type="component" value="Chromosome"/>
</dbReference>
<reference evidence="1 2" key="1">
    <citation type="journal article" date="2003" name="DNA Res.">
        <title>Complete genome structure of Gloeobacter violaceus PCC 7421, a cyanobacterium that lacks thylakoids.</title>
        <authorList>
            <person name="Nakamura Y."/>
            <person name="Kaneko T."/>
            <person name="Sato S."/>
            <person name="Mimuro M."/>
            <person name="Miyashita H."/>
            <person name="Tsuchiya T."/>
            <person name="Sasamoto S."/>
            <person name="Watanabe A."/>
            <person name="Kawashima K."/>
            <person name="Kishida Y."/>
            <person name="Kiyokawa C."/>
            <person name="Kohara M."/>
            <person name="Matsumoto M."/>
            <person name="Matsuno A."/>
            <person name="Nakazaki N."/>
            <person name="Shimpo S."/>
            <person name="Takeuchi C."/>
            <person name="Yamada M."/>
            <person name="Tabata S."/>
        </authorList>
    </citation>
    <scope>NUCLEOTIDE SEQUENCE [LARGE SCALE GENOMIC DNA]</scope>
    <source>
        <strain evidence="2">ATCC 29082 / PCC 7421</strain>
    </source>
</reference>
<dbReference type="AlphaFoldDB" id="Q7NHH3"/>
<dbReference type="Pfam" id="PF01263">
    <property type="entry name" value="Aldose_epim"/>
    <property type="match status" value="1"/>
</dbReference>
<dbReference type="STRING" id="251221.gene:10760064"/>
<name>Q7NHH3_GLOVI</name>
<dbReference type="PhylomeDB" id="Q7NHH3"/>
<sequence length="289" mass="32407">MFQVQRETGPFGECRLVDSESDATVRVAPGRGGMVSGFTLAGRDLLYLDPETYYDPARSVRGGNPILFPICGNLPDDTYTVAGRPYTLKQHGLARTMAWQVVEESTVGAAGLTLELTSNEATRERYPFDFTVRFTYLLHGGELTIRQEYENRSERPLPMYTGFHPYFPCTDKSKLRFDLPAARYIDQVTGKPGSFQTGFPFDAPSIDWIFTDVHAQEAAATSPADGYRITLRYDPVFAFLVFWTLKDKPFYCLEPWMAPRNAMNTGDHLQLVPSGGRLRADVAMVGELL</sequence>